<dbReference type="InterPro" id="IPR036860">
    <property type="entry name" value="SH2_dom_sf"/>
</dbReference>
<sequence length="1052" mass="113188">MASLNCTCDNVALPVQTISVLESKQKISGAQHGEGKGRDVHAGNFQPVDTNSILLVTVGCVQDGFNFTITENTNENFTKKAKRNTNYQYNGKRIPSKTTEGDADYYTADTAQNNAVGGPLRDLTDGAPTKPSKSDFASNVTRFFESRKMKVAKNPPPPPARIIKATTQNSAALEKVGQKLTSSRRSGPSYDDAWDIRLARFGLQTSASTQQQQQRQQGGRGPPDGAATCESICSLTSAPSSAKVVALNSSTISDSNVAKVVTTSTAPANATISTFTSSAVQSANQSNTNPKAVPAGKGDYALPAETDPADGVATPTPLNNSNWFPPPPPTPLHLSLHANEPVDSQPGRYHEHCRSFEMDDDQKVTKVDPGDAITLLPLSPTSSPQENITVNGGGRTSVASFLLNLPPPPPVTDLSTEQPPSPPAIPPRDPKTSITAPIDPPITDLDGQPPVSEAVPIVKSKEDSERVKVQQRQTKSGVDGRSVVPWERVAPATATAIDFSGNLPQWVPPRHSEAAALHHRAPRSIGHRSSKSQSGCEDLTDGGLNSGPLSLVAGGRSQSQHRGRRRTTRSFGDDFVDAAETPTNGSSGGRRAVRMNSDSSGMAEARTVVATGDVWAAAVACDVSFIDADGVEALNSTALVATRNESAGQFVRVGCDVRHHPSARSSARHQRPSGANQRKALAAAAVANADMMTQSLINWPGCDDASSNSSNLHDQRQQQRICRRMKAVHLTDSGLVLSPQDATSLPVYHGRHVFFSSSSSNTTSPGDVPPGGGYFFQSQVSCPPHIGAKMSADEGVWADGRVFEYQTAPAQAYMVWPQHQLVSGQRRRQQNHYHHPTQPITVPTGDEAGFPMERRSTSTKVGVPHSGRPQVLVTGRNRGKRAADLAALVSLPVEEQPWFHGHLPRAEAESLLRSAPPGSFLVRTSETSKAAFSLSIRRDRDFLHMKISYDPKSEAFILGEYSQPYPTVPIMVHHYTRNLLPVRGTKPVLPDLHIWEGELPYPCPCPEPPVRRLSILRYGLRSTYNARTNKIPNLDIQIGHWGQPRPSAQVSQ</sequence>
<dbReference type="PRINTS" id="PR00401">
    <property type="entry name" value="SH2DOMAIN"/>
</dbReference>
<dbReference type="PROSITE" id="PS50001">
    <property type="entry name" value="SH2"/>
    <property type="match status" value="1"/>
</dbReference>
<dbReference type="Proteomes" id="UP000019149">
    <property type="component" value="Unassembled WGS sequence"/>
</dbReference>
<dbReference type="InterPro" id="IPR000980">
    <property type="entry name" value="SH2"/>
</dbReference>
<keyword evidence="6" id="KW-1185">Reference proteome</keyword>
<feature type="region of interest" description="Disordered" evidence="3">
    <location>
        <begin position="460"/>
        <end position="480"/>
    </location>
</feature>
<dbReference type="SUPFAM" id="SSF55550">
    <property type="entry name" value="SH2 domain"/>
    <property type="match status" value="1"/>
</dbReference>
<proteinExistence type="predicted"/>
<dbReference type="AlphaFoldDB" id="W6V2A5"/>
<evidence type="ECO:0000256" key="2">
    <source>
        <dbReference type="PROSITE-ProRule" id="PRU00191"/>
    </source>
</evidence>
<keyword evidence="1 2" id="KW-0727">SH2 domain</keyword>
<feature type="region of interest" description="Disordered" evidence="3">
    <location>
        <begin position="205"/>
        <end position="228"/>
    </location>
</feature>
<feature type="region of interest" description="Disordered" evidence="3">
    <location>
        <begin position="399"/>
        <end position="434"/>
    </location>
</feature>
<evidence type="ECO:0000256" key="3">
    <source>
        <dbReference type="SAM" id="MobiDB-lite"/>
    </source>
</evidence>
<gene>
    <name evidence="5" type="ORF">EGR_00366</name>
</gene>
<evidence type="ECO:0000259" key="4">
    <source>
        <dbReference type="PROSITE" id="PS50001"/>
    </source>
</evidence>
<organism evidence="5 6">
    <name type="scientific">Echinococcus granulosus</name>
    <name type="common">Hydatid tapeworm</name>
    <dbReference type="NCBI Taxonomy" id="6210"/>
    <lineage>
        <taxon>Eukaryota</taxon>
        <taxon>Metazoa</taxon>
        <taxon>Spiralia</taxon>
        <taxon>Lophotrochozoa</taxon>
        <taxon>Platyhelminthes</taxon>
        <taxon>Cestoda</taxon>
        <taxon>Eucestoda</taxon>
        <taxon>Cyclophyllidea</taxon>
        <taxon>Taeniidae</taxon>
        <taxon>Echinococcus</taxon>
        <taxon>Echinococcus granulosus group</taxon>
    </lineage>
</organism>
<dbReference type="STRING" id="6210.W6V2A5"/>
<comment type="caution">
    <text evidence="5">The sequence shown here is derived from an EMBL/GenBank/DDBJ whole genome shotgun (WGS) entry which is preliminary data.</text>
</comment>
<evidence type="ECO:0000256" key="1">
    <source>
        <dbReference type="ARBA" id="ARBA00022999"/>
    </source>
</evidence>
<dbReference type="KEGG" id="egl:EGR_00366"/>
<dbReference type="GO" id="GO:0001784">
    <property type="term" value="F:phosphotyrosine residue binding"/>
    <property type="evidence" value="ECO:0007669"/>
    <property type="project" value="TreeGrafter"/>
</dbReference>
<dbReference type="GeneID" id="36336081"/>
<dbReference type="InterPro" id="IPR051846">
    <property type="entry name" value="SH2_domain_adapters"/>
</dbReference>
<feature type="compositionally biased region" description="Polar residues" evidence="3">
    <location>
        <begin position="279"/>
        <end position="290"/>
    </location>
</feature>
<dbReference type="SMART" id="SM00252">
    <property type="entry name" value="SH2"/>
    <property type="match status" value="1"/>
</dbReference>
<feature type="region of interest" description="Disordered" evidence="3">
    <location>
        <begin position="513"/>
        <end position="595"/>
    </location>
</feature>
<dbReference type="OMA" id="QRICRRM"/>
<accession>W6V2A5</accession>
<evidence type="ECO:0000313" key="5">
    <source>
        <dbReference type="EMBL" id="EUB65097.1"/>
    </source>
</evidence>
<dbReference type="Gene3D" id="3.30.505.10">
    <property type="entry name" value="SH2 domain"/>
    <property type="match status" value="1"/>
</dbReference>
<feature type="compositionally biased region" description="Basic residues" evidence="3">
    <location>
        <begin position="559"/>
        <end position="568"/>
    </location>
</feature>
<feature type="region of interest" description="Disordered" evidence="3">
    <location>
        <begin position="112"/>
        <end position="135"/>
    </location>
</feature>
<feature type="domain" description="SH2" evidence="4">
    <location>
        <begin position="898"/>
        <end position="1003"/>
    </location>
</feature>
<dbReference type="OrthoDB" id="6273988at2759"/>
<dbReference type="CTD" id="36336081"/>
<evidence type="ECO:0000313" key="6">
    <source>
        <dbReference type="Proteomes" id="UP000019149"/>
    </source>
</evidence>
<protein>
    <submittedName>
        <fullName evidence="5">SH2 domain-containing adapter protein F</fullName>
    </submittedName>
</protein>
<dbReference type="PANTHER" id="PTHR15127">
    <property type="entry name" value="HEAVYWEIGHT, ISOFORM A"/>
    <property type="match status" value="1"/>
</dbReference>
<feature type="compositionally biased region" description="Basic residues" evidence="3">
    <location>
        <begin position="517"/>
        <end position="530"/>
    </location>
</feature>
<dbReference type="RefSeq" id="XP_024356293.1">
    <property type="nucleotide sequence ID" value="XM_024489615.1"/>
</dbReference>
<name>W6V2A5_ECHGR</name>
<dbReference type="PANTHER" id="PTHR15127:SF32">
    <property type="entry name" value="HEAVYWEIGHT, ISOFORM A"/>
    <property type="match status" value="1"/>
</dbReference>
<dbReference type="EMBL" id="APAU02000001">
    <property type="protein sequence ID" value="EUB65097.1"/>
    <property type="molecule type" value="Genomic_DNA"/>
</dbReference>
<reference evidence="5 6" key="1">
    <citation type="journal article" date="2013" name="Nat. Genet.">
        <title>The genome of the hydatid tapeworm Echinococcus granulosus.</title>
        <authorList>
            <person name="Zheng H."/>
            <person name="Zhang W."/>
            <person name="Zhang L."/>
            <person name="Zhang Z."/>
            <person name="Li J."/>
            <person name="Lu G."/>
            <person name="Zhu Y."/>
            <person name="Wang Y."/>
            <person name="Huang Y."/>
            <person name="Liu J."/>
            <person name="Kang H."/>
            <person name="Chen J."/>
            <person name="Wang L."/>
            <person name="Chen A."/>
            <person name="Yu S."/>
            <person name="Gao Z."/>
            <person name="Jin L."/>
            <person name="Gu W."/>
            <person name="Wang Z."/>
            <person name="Zhao L."/>
            <person name="Shi B."/>
            <person name="Wen H."/>
            <person name="Lin R."/>
            <person name="Jones M.K."/>
            <person name="Brejova B."/>
            <person name="Vinar T."/>
            <person name="Zhao G."/>
            <person name="McManus D.P."/>
            <person name="Chen Z."/>
            <person name="Zhou Y."/>
            <person name="Wang S."/>
        </authorList>
    </citation>
    <scope>NUCLEOTIDE SEQUENCE [LARGE SCALE GENOMIC DNA]</scope>
</reference>
<feature type="region of interest" description="Disordered" evidence="3">
    <location>
        <begin position="279"/>
        <end position="320"/>
    </location>
</feature>
<dbReference type="Pfam" id="PF00017">
    <property type="entry name" value="SH2"/>
    <property type="match status" value="1"/>
</dbReference>